<sequence>CNVQNSTKKWSNRQLSDNQTATLQTFTLLKQQNQKSFQQKTGKIAIHDAISRSFANQLLTIIKNDLFNRNQQDKKVSKLYQEYSEQKALEIIKVVCSSMKFKPCMDTFLKPIAIAAIDANFDILIIADSFVEGIKMNFELNQQLFDFIHYLNDPEQCFYCKRKPLQISSVYDKRAEIMNDKSMNIDQRITKLRYGHLLLDKAPEKQLSVTTQAMKNQSYNENFCVYITAGLIQHALEGKFGDFINQQVSAELLKAAKHQKIPVIKLQKAQPEPLIKDYNKVFMFLDLQIYSNSVEVLKPTYKSVQFIINQQLKETQKCCLTKEFIEQSLTQLYKTNDSALQQILYEIFMQLLKFNQVHETLKQKLFATASWSVKNRQNSLQIPYEIIQELIIENYTTSNVYDLMDYYVNHLINSFFNQQLDVTEVVAATLQTFIQNYKLSPELKEQKVMSLFKLATEADLQQTKKFAILCLQKVLLALDDVMLNNKVQIFFYSILAVFTNAKGIEREELRQLSVKAFYSLQSKFTRNLLNQFIQLEKNTSVMVTFVAYLDCEQVKEWYKNNKTQILNLLQESIPQKDSNQTKILYSVLQFLLQHDLVQLQTVLQKNQIIFKSVNIDVKTLCQKALVQFYLQFQTQISEFPEAIDQIALQFFQGEEYDNTELFIQCIAFSSSNIHEEITQKIVKFAQQSVEVAEKLCLMLIESFNAIKDQQQILNEKWSIFQKFIESQKGEFEYI</sequence>
<proteinExistence type="predicted"/>
<dbReference type="EMBL" id="GDID01003848">
    <property type="protein sequence ID" value="JAP92758.1"/>
    <property type="molecule type" value="Transcribed_RNA"/>
</dbReference>
<dbReference type="AlphaFoldDB" id="A0A146K8S8"/>
<gene>
    <name evidence="1" type="ORF">TPC1_15190</name>
</gene>
<evidence type="ECO:0000313" key="1">
    <source>
        <dbReference type="EMBL" id="JAP92758.1"/>
    </source>
</evidence>
<dbReference type="SUPFAM" id="SSF48371">
    <property type="entry name" value="ARM repeat"/>
    <property type="match status" value="1"/>
</dbReference>
<dbReference type="InterPro" id="IPR016024">
    <property type="entry name" value="ARM-type_fold"/>
</dbReference>
<feature type="non-terminal residue" evidence="1">
    <location>
        <position position="1"/>
    </location>
</feature>
<feature type="non-terminal residue" evidence="1">
    <location>
        <position position="734"/>
    </location>
</feature>
<name>A0A146K8S8_9EUKA</name>
<organism evidence="1">
    <name type="scientific">Trepomonas sp. PC1</name>
    <dbReference type="NCBI Taxonomy" id="1076344"/>
    <lineage>
        <taxon>Eukaryota</taxon>
        <taxon>Metamonada</taxon>
        <taxon>Diplomonadida</taxon>
        <taxon>Hexamitidae</taxon>
        <taxon>Hexamitinae</taxon>
        <taxon>Trepomonas</taxon>
    </lineage>
</organism>
<protein>
    <submittedName>
        <fullName evidence="1">Uncharacterized protein</fullName>
    </submittedName>
</protein>
<accession>A0A146K8S8</accession>
<reference evidence="1" key="1">
    <citation type="submission" date="2015-07" db="EMBL/GenBank/DDBJ databases">
        <title>Adaptation to a free-living lifestyle via gene acquisitions in the diplomonad Trepomonas sp. PC1.</title>
        <authorList>
            <person name="Xu F."/>
            <person name="Jerlstrom-Hultqvist J."/>
            <person name="Kolisko M."/>
            <person name="Simpson A.G.B."/>
            <person name="Roger A.J."/>
            <person name="Svard S.G."/>
            <person name="Andersson J.O."/>
        </authorList>
    </citation>
    <scope>NUCLEOTIDE SEQUENCE</scope>
    <source>
        <strain evidence="1">PC1</strain>
    </source>
</reference>